<sequence>MFFVASCTSQENVSDVADQRTMYINDECYDSATYSLADSFDAFMVERQEELKILRAELSAENYEQLDYALRHFETYWDKLTNERNMACEQHATCQYIWLKNPELQSSNSFCDGTDFEYSVSRAKMINFFNDIERLQLERTVP</sequence>
<gene>
    <name evidence="1" type="ORF">C9I98_09515</name>
</gene>
<dbReference type="EMBL" id="PYMA01000004">
    <property type="protein sequence ID" value="PSW20359.1"/>
    <property type="molecule type" value="Genomic_DNA"/>
</dbReference>
<keyword evidence="2" id="KW-1185">Reference proteome</keyword>
<proteinExistence type="predicted"/>
<protein>
    <submittedName>
        <fullName evidence="1">Uncharacterized protein</fullName>
    </submittedName>
</protein>
<accession>A0A2T3NVV5</accession>
<dbReference type="Proteomes" id="UP000241771">
    <property type="component" value="Unassembled WGS sequence"/>
</dbReference>
<comment type="caution">
    <text evidence="1">The sequence shown here is derived from an EMBL/GenBank/DDBJ whole genome shotgun (WGS) entry which is preliminary data.</text>
</comment>
<evidence type="ECO:0000313" key="2">
    <source>
        <dbReference type="Proteomes" id="UP000241771"/>
    </source>
</evidence>
<dbReference type="AlphaFoldDB" id="A0A2T3NVV5"/>
<reference evidence="1 2" key="1">
    <citation type="submission" date="2018-01" db="EMBL/GenBank/DDBJ databases">
        <title>Whole genome sequencing of Histamine producing bacteria.</title>
        <authorList>
            <person name="Butler K."/>
        </authorList>
    </citation>
    <scope>NUCLEOTIDE SEQUENCE [LARGE SCALE GENOMIC DNA]</scope>
    <source>
        <strain evidence="1 2">DSM 100436</strain>
    </source>
</reference>
<organism evidence="1 2">
    <name type="scientific">Photobacterium sanctipauli</name>
    <dbReference type="NCBI Taxonomy" id="1342794"/>
    <lineage>
        <taxon>Bacteria</taxon>
        <taxon>Pseudomonadati</taxon>
        <taxon>Pseudomonadota</taxon>
        <taxon>Gammaproteobacteria</taxon>
        <taxon>Vibrionales</taxon>
        <taxon>Vibrionaceae</taxon>
        <taxon>Photobacterium</taxon>
    </lineage>
</organism>
<dbReference type="OrthoDB" id="5819408at2"/>
<name>A0A2T3NVV5_9GAMM</name>
<evidence type="ECO:0000313" key="1">
    <source>
        <dbReference type="EMBL" id="PSW20359.1"/>
    </source>
</evidence>